<dbReference type="AlphaFoldDB" id="A0A3A2ZX25"/>
<dbReference type="InterPro" id="IPR036291">
    <property type="entry name" value="NAD(P)-bd_dom_sf"/>
</dbReference>
<evidence type="ECO:0000256" key="1">
    <source>
        <dbReference type="ARBA" id="ARBA00006484"/>
    </source>
</evidence>
<dbReference type="PROSITE" id="PS00061">
    <property type="entry name" value="ADH_SHORT"/>
    <property type="match status" value="1"/>
</dbReference>
<evidence type="ECO:0000256" key="3">
    <source>
        <dbReference type="ARBA" id="ARBA00023002"/>
    </source>
</evidence>
<reference evidence="6" key="1">
    <citation type="submission" date="2017-02" db="EMBL/GenBank/DDBJ databases">
        <authorList>
            <person name="Tafer H."/>
            <person name="Lopandic K."/>
        </authorList>
    </citation>
    <scope>NUCLEOTIDE SEQUENCE [LARGE SCALE GENOMIC DNA]</scope>
    <source>
        <strain evidence="6">CBS 366.77</strain>
    </source>
</reference>
<dbReference type="GO" id="GO:0016491">
    <property type="term" value="F:oxidoreductase activity"/>
    <property type="evidence" value="ECO:0007669"/>
    <property type="project" value="UniProtKB-KW"/>
</dbReference>
<dbReference type="PRINTS" id="PR00080">
    <property type="entry name" value="SDRFAMILY"/>
</dbReference>
<organism evidence="5 6">
    <name type="scientific">Aspergillus sclerotialis</name>
    <dbReference type="NCBI Taxonomy" id="2070753"/>
    <lineage>
        <taxon>Eukaryota</taxon>
        <taxon>Fungi</taxon>
        <taxon>Dikarya</taxon>
        <taxon>Ascomycota</taxon>
        <taxon>Pezizomycotina</taxon>
        <taxon>Eurotiomycetes</taxon>
        <taxon>Eurotiomycetidae</taxon>
        <taxon>Eurotiales</taxon>
        <taxon>Aspergillaceae</taxon>
        <taxon>Aspergillus</taxon>
        <taxon>Aspergillus subgen. Polypaecilum</taxon>
    </lineage>
</organism>
<gene>
    <name evidence="5" type="ORF">PHISCL_00031</name>
</gene>
<dbReference type="CDD" id="cd05233">
    <property type="entry name" value="SDR_c"/>
    <property type="match status" value="1"/>
</dbReference>
<keyword evidence="3" id="KW-0560">Oxidoreductase</keyword>
<name>A0A3A2ZX25_9EURO</name>
<dbReference type="OrthoDB" id="37659at2759"/>
<dbReference type="PANTHER" id="PTHR24321">
    <property type="entry name" value="DEHYDROGENASES, SHORT CHAIN"/>
    <property type="match status" value="1"/>
</dbReference>
<evidence type="ECO:0000256" key="2">
    <source>
        <dbReference type="ARBA" id="ARBA00022857"/>
    </source>
</evidence>
<evidence type="ECO:0000313" key="6">
    <source>
        <dbReference type="Proteomes" id="UP000266188"/>
    </source>
</evidence>
<comment type="similarity">
    <text evidence="1 4">Belongs to the short-chain dehydrogenases/reductases (SDR) family.</text>
</comment>
<comment type="caution">
    <text evidence="5">The sequence shown here is derived from an EMBL/GenBank/DDBJ whole genome shotgun (WGS) entry which is preliminary data.</text>
</comment>
<dbReference type="STRING" id="2070753.A0A3A2ZX25"/>
<dbReference type="InterPro" id="IPR020904">
    <property type="entry name" value="Sc_DH/Rdtase_CS"/>
</dbReference>
<protein>
    <submittedName>
        <fullName evidence="5">NAD dependent epimerase/dehydratase family</fullName>
    </submittedName>
</protein>
<dbReference type="PRINTS" id="PR00081">
    <property type="entry name" value="GDHRDH"/>
</dbReference>
<dbReference type="Pfam" id="PF00106">
    <property type="entry name" value="adh_short"/>
    <property type="match status" value="1"/>
</dbReference>
<sequence length="263" mass="27820">MLDNNANRKTCLVTGGASGLGKAIATKYLEAGASVVICDINEERLLQAFNELAVKGTLKAVKADITSAEEAQNLFNEIIHAFGKLDVLVNNAGIMDHFDPVGDLDEGLWDKVMAVNLKAPYLLSKLAVQHMLSQEKPDGCIFNIVSVAGKAGWAAGAAYTASKHGLLGLTKNTASFYGSRGIRCNSLVMGGMETNIADSFKTGMNTEGYQKTNELLKAVNIPLCDVDRAAELCTSLTFGKGTSLVNGACIPVDHGWSAVYGIS</sequence>
<keyword evidence="2" id="KW-0521">NADP</keyword>
<dbReference type="SUPFAM" id="SSF51735">
    <property type="entry name" value="NAD(P)-binding Rossmann-fold domains"/>
    <property type="match status" value="1"/>
</dbReference>
<dbReference type="GO" id="GO:0044550">
    <property type="term" value="P:secondary metabolite biosynthetic process"/>
    <property type="evidence" value="ECO:0007669"/>
    <property type="project" value="UniProtKB-ARBA"/>
</dbReference>
<dbReference type="FunFam" id="3.40.50.720:FF:000084">
    <property type="entry name" value="Short-chain dehydrogenase reductase"/>
    <property type="match status" value="1"/>
</dbReference>
<dbReference type="PANTHER" id="PTHR24321:SF8">
    <property type="entry name" value="ESTRADIOL 17-BETA-DEHYDROGENASE 8-RELATED"/>
    <property type="match status" value="1"/>
</dbReference>
<evidence type="ECO:0000313" key="5">
    <source>
        <dbReference type="EMBL" id="RJE27606.1"/>
    </source>
</evidence>
<proteinExistence type="inferred from homology"/>
<accession>A0A3A2ZX25</accession>
<dbReference type="InterPro" id="IPR002347">
    <property type="entry name" value="SDR_fam"/>
</dbReference>
<dbReference type="EMBL" id="MVGC01000001">
    <property type="protein sequence ID" value="RJE27606.1"/>
    <property type="molecule type" value="Genomic_DNA"/>
</dbReference>
<keyword evidence="6" id="KW-1185">Reference proteome</keyword>
<dbReference type="Gene3D" id="3.40.50.720">
    <property type="entry name" value="NAD(P)-binding Rossmann-like Domain"/>
    <property type="match status" value="1"/>
</dbReference>
<dbReference type="Proteomes" id="UP000266188">
    <property type="component" value="Unassembled WGS sequence"/>
</dbReference>
<evidence type="ECO:0000256" key="4">
    <source>
        <dbReference type="RuleBase" id="RU000363"/>
    </source>
</evidence>